<dbReference type="PATRIC" id="fig|1408189.4.peg.2373"/>
<dbReference type="EMBL" id="CP006841">
    <property type="protein sequence ID" value="ALA68725.1"/>
    <property type="molecule type" value="Genomic_DNA"/>
</dbReference>
<gene>
    <name evidence="1" type="ORF">CLAC_11760</name>
</gene>
<sequence length="178" mass="19476">MDVQLSTQTLVQEPQNCEVFRSARKMLRAGLLDWMSKRGGVCSPAGCGASGAAEVAIASALQRDAGPPQICARLRRGVGAEGVRQAFDRCLAQSDVVPREGISLVVEEGPVRLLLADVYCSIETNDPAEHEFELMEALRAAEDLEQRRFEVLSQLVEEIIALYPQASDELEELLCQTM</sequence>
<dbReference type="STRING" id="1408189.CLAC_11760"/>
<organism evidence="1 2">
    <name type="scientific">Corynebacterium lactis RW2-5</name>
    <dbReference type="NCBI Taxonomy" id="1408189"/>
    <lineage>
        <taxon>Bacteria</taxon>
        <taxon>Bacillati</taxon>
        <taxon>Actinomycetota</taxon>
        <taxon>Actinomycetes</taxon>
        <taxon>Mycobacteriales</taxon>
        <taxon>Corynebacteriaceae</taxon>
        <taxon>Corynebacterium</taxon>
    </lineage>
</organism>
<dbReference type="KEGG" id="clw:CLAC_11760"/>
<name>A0A0K2H3V1_9CORY</name>
<dbReference type="AlphaFoldDB" id="A0A0K2H3V1"/>
<accession>A0A0K2H3V1</accession>
<dbReference type="Proteomes" id="UP000058446">
    <property type="component" value="Chromosome"/>
</dbReference>
<keyword evidence="2" id="KW-1185">Reference proteome</keyword>
<reference evidence="1 2" key="1">
    <citation type="submission" date="2013-10" db="EMBL/GenBank/DDBJ databases">
        <title>Complete genome sequence of Corynebacterium lactis DSM 45799(T), isolated from raw cow milk.</title>
        <authorList>
            <person name="Ruckert C."/>
            <person name="Albersmeier A."/>
            <person name="Lipski A."/>
            <person name="Kalinowski J."/>
        </authorList>
    </citation>
    <scope>NUCLEOTIDE SEQUENCE [LARGE SCALE GENOMIC DNA]</scope>
    <source>
        <strain evidence="1 2">RW2-5</strain>
    </source>
</reference>
<evidence type="ECO:0000313" key="2">
    <source>
        <dbReference type="Proteomes" id="UP000058446"/>
    </source>
</evidence>
<proteinExistence type="predicted"/>
<protein>
    <submittedName>
        <fullName evidence="1">Uncharacterized protein</fullName>
    </submittedName>
</protein>
<evidence type="ECO:0000313" key="1">
    <source>
        <dbReference type="EMBL" id="ALA68725.1"/>
    </source>
</evidence>